<keyword evidence="11" id="KW-0407">Ion channel</keyword>
<accession>A0A6B2L9H9</accession>
<evidence type="ECO:0000256" key="6">
    <source>
        <dbReference type="ARBA" id="ARBA00022882"/>
    </source>
</evidence>
<keyword evidence="3" id="KW-0633">Potassium transport</keyword>
<evidence type="ECO:0000256" key="12">
    <source>
        <dbReference type="SAM" id="Coils"/>
    </source>
</evidence>
<comment type="subcellular location">
    <subcellularLocation>
        <location evidence="1">Membrane</location>
        <topology evidence="1">Multi-pass membrane protein</topology>
    </subcellularLocation>
</comment>
<keyword evidence="4 13" id="KW-0812">Transmembrane</keyword>
<dbReference type="EMBL" id="GIBP01004695">
    <property type="protein sequence ID" value="NDV33664.1"/>
    <property type="molecule type" value="Transcribed_RNA"/>
</dbReference>
<keyword evidence="7" id="KW-0630">Potassium</keyword>
<keyword evidence="6" id="KW-0851">Voltage-gated channel</keyword>
<evidence type="ECO:0000256" key="10">
    <source>
        <dbReference type="ARBA" id="ARBA00023136"/>
    </source>
</evidence>
<reference evidence="15" key="1">
    <citation type="journal article" date="2020" name="J. Eukaryot. Microbiol.">
        <title>De novo Sequencing, Assembly and Annotation of the Transcriptome for the Free-Living Testate Amoeba Arcella intermedia.</title>
        <authorList>
            <person name="Ribeiro G.M."/>
            <person name="Porfirio-Sousa A.L."/>
            <person name="Maurer-Alcala X.X."/>
            <person name="Katz L.A."/>
            <person name="Lahr D.J.G."/>
        </authorList>
    </citation>
    <scope>NUCLEOTIDE SEQUENCE</scope>
</reference>
<proteinExistence type="predicted"/>
<keyword evidence="2" id="KW-0813">Transport</keyword>
<evidence type="ECO:0000313" key="15">
    <source>
        <dbReference type="EMBL" id="NDV33664.1"/>
    </source>
</evidence>
<evidence type="ECO:0000256" key="1">
    <source>
        <dbReference type="ARBA" id="ARBA00004141"/>
    </source>
</evidence>
<protein>
    <recommendedName>
        <fullName evidence="14">Ion transport domain-containing protein</fullName>
    </recommendedName>
</protein>
<feature type="transmembrane region" description="Helical" evidence="13">
    <location>
        <begin position="22"/>
        <end position="42"/>
    </location>
</feature>
<evidence type="ECO:0000256" key="2">
    <source>
        <dbReference type="ARBA" id="ARBA00022448"/>
    </source>
</evidence>
<dbReference type="SUPFAM" id="SSF81324">
    <property type="entry name" value="Voltage-gated potassium channels"/>
    <property type="match status" value="1"/>
</dbReference>
<name>A0A6B2L9H9_9EUKA</name>
<keyword evidence="5" id="KW-0631">Potassium channel</keyword>
<dbReference type="Pfam" id="PF00520">
    <property type="entry name" value="Ion_trans"/>
    <property type="match status" value="1"/>
</dbReference>
<dbReference type="InterPro" id="IPR005821">
    <property type="entry name" value="Ion_trans_dom"/>
</dbReference>
<dbReference type="PANTHER" id="PTHR11537">
    <property type="entry name" value="VOLTAGE-GATED POTASSIUM CHANNEL"/>
    <property type="match status" value="1"/>
</dbReference>
<dbReference type="Gene3D" id="1.20.120.350">
    <property type="entry name" value="Voltage-gated potassium channels. Chain C"/>
    <property type="match status" value="1"/>
</dbReference>
<sequence length="327" mass="38246">MLTIIISTVNYMLSTMVEYQDSLFVSVIEGLVISVFTFDYLATLILTKKPKLEWFLKPLHLIDLLAIFPFYIEEILDFSGVRLLLILRIFRLFRIFRMLKMAKYSKLVHILGYTLFSSAASFLLGLFFLVISCIILSTLTFYAETYYCYFDDYEQLWKYTSNGNPTVFQSVPDSMWYTLVTLCTVGYGDFYPVTPLGKLFGGLTILCAPFVLSYPMTILSDSYGTISNNFNNKIELKKQRKILFQNEQLMQIEARTPKELLIEMKNALKLFALKIQASRLQVNHLEKQFILLEEEIFKLKRLARRLDKVAKRRKKWKNKHIASFISQ</sequence>
<feature type="coiled-coil region" evidence="12">
    <location>
        <begin position="275"/>
        <end position="319"/>
    </location>
</feature>
<keyword evidence="8 13" id="KW-1133">Transmembrane helix</keyword>
<keyword evidence="12" id="KW-0175">Coiled coil</keyword>
<keyword evidence="10 13" id="KW-0472">Membrane</keyword>
<dbReference type="Gene3D" id="1.10.287.70">
    <property type="match status" value="1"/>
</dbReference>
<evidence type="ECO:0000256" key="3">
    <source>
        <dbReference type="ARBA" id="ARBA00022538"/>
    </source>
</evidence>
<dbReference type="AlphaFoldDB" id="A0A6B2L9H9"/>
<dbReference type="InterPro" id="IPR028325">
    <property type="entry name" value="VG_K_chnl"/>
</dbReference>
<evidence type="ECO:0000256" key="7">
    <source>
        <dbReference type="ARBA" id="ARBA00022958"/>
    </source>
</evidence>
<dbReference type="PANTHER" id="PTHR11537:SF254">
    <property type="entry name" value="POTASSIUM VOLTAGE-GATED CHANNEL PROTEIN SHAB"/>
    <property type="match status" value="1"/>
</dbReference>
<evidence type="ECO:0000256" key="5">
    <source>
        <dbReference type="ARBA" id="ARBA00022826"/>
    </source>
</evidence>
<feature type="domain" description="Ion transport" evidence="14">
    <location>
        <begin position="1"/>
        <end position="227"/>
    </location>
</feature>
<evidence type="ECO:0000256" key="4">
    <source>
        <dbReference type="ARBA" id="ARBA00022692"/>
    </source>
</evidence>
<organism evidence="15">
    <name type="scientific">Arcella intermedia</name>
    <dbReference type="NCBI Taxonomy" id="1963864"/>
    <lineage>
        <taxon>Eukaryota</taxon>
        <taxon>Amoebozoa</taxon>
        <taxon>Tubulinea</taxon>
        <taxon>Elardia</taxon>
        <taxon>Arcellinida</taxon>
        <taxon>Sphaerothecina</taxon>
        <taxon>Arcellidae</taxon>
        <taxon>Arcella</taxon>
    </lineage>
</organism>
<keyword evidence="9" id="KW-0406">Ion transport</keyword>
<dbReference type="GO" id="GO:0005249">
    <property type="term" value="F:voltage-gated potassium channel activity"/>
    <property type="evidence" value="ECO:0007669"/>
    <property type="project" value="InterPro"/>
</dbReference>
<dbReference type="GO" id="GO:0008076">
    <property type="term" value="C:voltage-gated potassium channel complex"/>
    <property type="evidence" value="ECO:0007669"/>
    <property type="project" value="InterPro"/>
</dbReference>
<dbReference type="PRINTS" id="PR00169">
    <property type="entry name" value="KCHANNEL"/>
</dbReference>
<evidence type="ECO:0000256" key="11">
    <source>
        <dbReference type="ARBA" id="ARBA00023303"/>
    </source>
</evidence>
<evidence type="ECO:0000256" key="13">
    <source>
        <dbReference type="SAM" id="Phobius"/>
    </source>
</evidence>
<evidence type="ECO:0000256" key="8">
    <source>
        <dbReference type="ARBA" id="ARBA00022989"/>
    </source>
</evidence>
<dbReference type="InterPro" id="IPR027359">
    <property type="entry name" value="Volt_channel_dom_sf"/>
</dbReference>
<evidence type="ECO:0000259" key="14">
    <source>
        <dbReference type="Pfam" id="PF00520"/>
    </source>
</evidence>
<feature type="transmembrane region" description="Helical" evidence="13">
    <location>
        <begin position="108"/>
        <end position="137"/>
    </location>
</feature>
<evidence type="ECO:0000256" key="9">
    <source>
        <dbReference type="ARBA" id="ARBA00023065"/>
    </source>
</evidence>
<dbReference type="GO" id="GO:0001508">
    <property type="term" value="P:action potential"/>
    <property type="evidence" value="ECO:0007669"/>
    <property type="project" value="TreeGrafter"/>
</dbReference>